<sequence length="202" mass="23833">MAEERVELQCSGCGKKFRLRRPPEEIPEELLLCPDCGGRLIFPGKGGGGQEESRIPLEDYLLTGPVALLYWDLPVPEEVLEEFLGREGFAVRRFASREELRHWLRIFMPQVLVYGTEKPELVAECEDFLQNDLPPDEYRRIFRIWVTSRYRTLEPREVFFSGMHLVCHPGDLERFEKVYEKARTYWDNLYGPYYRVLEEVNP</sequence>
<protein>
    <recommendedName>
        <fullName evidence="3">Zinc finger/thioredoxin putative domain-containing protein</fullName>
    </recommendedName>
</protein>
<reference evidence="1 2" key="1">
    <citation type="submission" date="2019-08" db="EMBL/GenBank/DDBJ databases">
        <title>Complete genome sequence of Thermosulfurimonas marina SU872T, an anaerobic thermophilic chemolithoautotrophic bacterium isolated from a shallow marine hydrothermal vent.</title>
        <authorList>
            <person name="Allioux M."/>
            <person name="Jebbar M."/>
            <person name="Slobodkina G."/>
            <person name="Slobodkin A."/>
            <person name="Moalic Y."/>
            <person name="Frolova A."/>
            <person name="Shao Z."/>
            <person name="Alain K."/>
        </authorList>
    </citation>
    <scope>NUCLEOTIDE SEQUENCE [LARGE SCALE GENOMIC DNA]</scope>
    <source>
        <strain evidence="1 2">SU872</strain>
    </source>
</reference>
<dbReference type="KEGG" id="tmai:FVE67_00350"/>
<proteinExistence type="predicted"/>
<accession>A0A6H1WQ94</accession>
<evidence type="ECO:0000313" key="1">
    <source>
        <dbReference type="EMBL" id="QJA05329.1"/>
    </source>
</evidence>
<name>A0A6H1WQ94_9BACT</name>
<evidence type="ECO:0008006" key="3">
    <source>
        <dbReference type="Google" id="ProtNLM"/>
    </source>
</evidence>
<dbReference type="EMBL" id="CP042909">
    <property type="protein sequence ID" value="QJA05329.1"/>
    <property type="molecule type" value="Genomic_DNA"/>
</dbReference>
<evidence type="ECO:0000313" key="2">
    <source>
        <dbReference type="Proteomes" id="UP000501253"/>
    </source>
</evidence>
<gene>
    <name evidence="1" type="ORF">FVE67_00350</name>
</gene>
<dbReference type="AlphaFoldDB" id="A0A6H1WQ94"/>
<organism evidence="1 2">
    <name type="scientific">Thermosulfurimonas marina</name>
    <dbReference type="NCBI Taxonomy" id="2047767"/>
    <lineage>
        <taxon>Bacteria</taxon>
        <taxon>Pseudomonadati</taxon>
        <taxon>Thermodesulfobacteriota</taxon>
        <taxon>Thermodesulfobacteria</taxon>
        <taxon>Thermodesulfobacteriales</taxon>
        <taxon>Thermodesulfobacteriaceae</taxon>
        <taxon>Thermosulfurimonas</taxon>
    </lineage>
</organism>
<dbReference type="Proteomes" id="UP000501253">
    <property type="component" value="Chromosome"/>
</dbReference>
<keyword evidence="2" id="KW-1185">Reference proteome</keyword>
<dbReference type="RefSeq" id="WP_168718694.1">
    <property type="nucleotide sequence ID" value="NZ_CP042909.1"/>
</dbReference>